<dbReference type="Proteomes" id="UP000736335">
    <property type="component" value="Unassembled WGS sequence"/>
</dbReference>
<protein>
    <submittedName>
        <fullName evidence="2">Uncharacterized protein</fullName>
    </submittedName>
</protein>
<proteinExistence type="predicted"/>
<feature type="region of interest" description="Disordered" evidence="1">
    <location>
        <begin position="45"/>
        <end position="123"/>
    </location>
</feature>
<name>A0A9P6HNN3_9AGAM</name>
<keyword evidence="3" id="KW-1185">Reference proteome</keyword>
<reference evidence="2" key="2">
    <citation type="submission" date="2020-11" db="EMBL/GenBank/DDBJ databases">
        <authorList>
            <consortium name="DOE Joint Genome Institute"/>
            <person name="Kuo A."/>
            <person name="Miyauchi S."/>
            <person name="Kiss E."/>
            <person name="Drula E."/>
            <person name="Kohler A."/>
            <person name="Sanchez-Garcia M."/>
            <person name="Andreopoulos B."/>
            <person name="Barry K.W."/>
            <person name="Bonito G."/>
            <person name="Buee M."/>
            <person name="Carver A."/>
            <person name="Chen C."/>
            <person name="Cichocki N."/>
            <person name="Clum A."/>
            <person name="Culley D."/>
            <person name="Crous P.W."/>
            <person name="Fauchery L."/>
            <person name="Girlanda M."/>
            <person name="Hayes R."/>
            <person name="Keri Z."/>
            <person name="Labutti K."/>
            <person name="Lipzen A."/>
            <person name="Lombard V."/>
            <person name="Magnuson J."/>
            <person name="Maillard F."/>
            <person name="Morin E."/>
            <person name="Murat C."/>
            <person name="Nolan M."/>
            <person name="Ohm R."/>
            <person name="Pangilinan J."/>
            <person name="Pereira M."/>
            <person name="Perotto S."/>
            <person name="Peter M."/>
            <person name="Riley R."/>
            <person name="Sitrit Y."/>
            <person name="Stielow B."/>
            <person name="Szollosi G."/>
            <person name="Zifcakova L."/>
            <person name="Stursova M."/>
            <person name="Spatafora J.W."/>
            <person name="Tedersoo L."/>
            <person name="Vaario L.-M."/>
            <person name="Yamada A."/>
            <person name="Yan M."/>
            <person name="Wang P."/>
            <person name="Xu J."/>
            <person name="Bruns T."/>
            <person name="Baldrian P."/>
            <person name="Vilgalys R."/>
            <person name="Henrissat B."/>
            <person name="Grigoriev I.V."/>
            <person name="Hibbett D."/>
            <person name="Nagy L.G."/>
            <person name="Martin F.M."/>
        </authorList>
    </citation>
    <scope>NUCLEOTIDE SEQUENCE</scope>
    <source>
        <strain evidence="2">UH-Tt-Lm1</strain>
    </source>
</reference>
<sequence length="245" mass="27925">MKIAKLELEPVATEAFKINVPPILEIGLSRSEAAEPKMMCLWPSLEESQRTDGAGRTVRTKLRPGRTRKSMTDSKRALRGQRPRHEGKDTLRPTTPRGVTDPTPDLPPLEYSKGRRSGQNRPYQPPGRYLWFRGIAVSQVVGAAMGMRYTHGQRHIMMLFQHHRGAGEKKIGGVYFEPATRSRLVWSANTLEKGDPCGRIGITFRRKRCGRFYIDFDRYYTEARLQRFLEKTGVVLSERLKVGKA</sequence>
<dbReference type="EMBL" id="WIUZ02000002">
    <property type="protein sequence ID" value="KAF9791079.1"/>
    <property type="molecule type" value="Genomic_DNA"/>
</dbReference>
<accession>A0A9P6HNN3</accession>
<reference evidence="2" key="1">
    <citation type="journal article" date="2020" name="Nat. Commun.">
        <title>Large-scale genome sequencing of mycorrhizal fungi provides insights into the early evolution of symbiotic traits.</title>
        <authorList>
            <person name="Miyauchi S."/>
            <person name="Kiss E."/>
            <person name="Kuo A."/>
            <person name="Drula E."/>
            <person name="Kohler A."/>
            <person name="Sanchez-Garcia M."/>
            <person name="Morin E."/>
            <person name="Andreopoulos B."/>
            <person name="Barry K.W."/>
            <person name="Bonito G."/>
            <person name="Buee M."/>
            <person name="Carver A."/>
            <person name="Chen C."/>
            <person name="Cichocki N."/>
            <person name="Clum A."/>
            <person name="Culley D."/>
            <person name="Crous P.W."/>
            <person name="Fauchery L."/>
            <person name="Girlanda M."/>
            <person name="Hayes R.D."/>
            <person name="Keri Z."/>
            <person name="LaButti K."/>
            <person name="Lipzen A."/>
            <person name="Lombard V."/>
            <person name="Magnuson J."/>
            <person name="Maillard F."/>
            <person name="Murat C."/>
            <person name="Nolan M."/>
            <person name="Ohm R.A."/>
            <person name="Pangilinan J."/>
            <person name="Pereira M.F."/>
            <person name="Perotto S."/>
            <person name="Peter M."/>
            <person name="Pfister S."/>
            <person name="Riley R."/>
            <person name="Sitrit Y."/>
            <person name="Stielow J.B."/>
            <person name="Szollosi G."/>
            <person name="Zifcakova L."/>
            <person name="Stursova M."/>
            <person name="Spatafora J.W."/>
            <person name="Tedersoo L."/>
            <person name="Vaario L.M."/>
            <person name="Yamada A."/>
            <person name="Yan M."/>
            <person name="Wang P."/>
            <person name="Xu J."/>
            <person name="Bruns T."/>
            <person name="Baldrian P."/>
            <person name="Vilgalys R."/>
            <person name="Dunand C."/>
            <person name="Henrissat B."/>
            <person name="Grigoriev I.V."/>
            <person name="Hibbett D."/>
            <person name="Nagy L.G."/>
            <person name="Martin F.M."/>
        </authorList>
    </citation>
    <scope>NUCLEOTIDE SEQUENCE</scope>
    <source>
        <strain evidence="2">UH-Tt-Lm1</strain>
    </source>
</reference>
<evidence type="ECO:0000313" key="3">
    <source>
        <dbReference type="Proteomes" id="UP000736335"/>
    </source>
</evidence>
<evidence type="ECO:0000313" key="2">
    <source>
        <dbReference type="EMBL" id="KAF9791079.1"/>
    </source>
</evidence>
<evidence type="ECO:0000256" key="1">
    <source>
        <dbReference type="SAM" id="MobiDB-lite"/>
    </source>
</evidence>
<gene>
    <name evidence="2" type="ORF">BJ322DRAFT_1216555</name>
</gene>
<organism evidence="2 3">
    <name type="scientific">Thelephora terrestris</name>
    <dbReference type="NCBI Taxonomy" id="56493"/>
    <lineage>
        <taxon>Eukaryota</taxon>
        <taxon>Fungi</taxon>
        <taxon>Dikarya</taxon>
        <taxon>Basidiomycota</taxon>
        <taxon>Agaricomycotina</taxon>
        <taxon>Agaricomycetes</taxon>
        <taxon>Thelephorales</taxon>
        <taxon>Thelephoraceae</taxon>
        <taxon>Thelephora</taxon>
    </lineage>
</organism>
<dbReference type="AlphaFoldDB" id="A0A9P6HNN3"/>
<comment type="caution">
    <text evidence="2">The sequence shown here is derived from an EMBL/GenBank/DDBJ whole genome shotgun (WGS) entry which is preliminary data.</text>
</comment>
<feature type="compositionally biased region" description="Basic residues" evidence="1">
    <location>
        <begin position="58"/>
        <end position="69"/>
    </location>
</feature>